<evidence type="ECO:0000256" key="5">
    <source>
        <dbReference type="ARBA" id="ARBA00022692"/>
    </source>
</evidence>
<gene>
    <name evidence="10" type="ORF">AOE01nite_01380</name>
</gene>
<evidence type="ECO:0000259" key="9">
    <source>
        <dbReference type="Pfam" id="PF13231"/>
    </source>
</evidence>
<evidence type="ECO:0000313" key="10">
    <source>
        <dbReference type="EMBL" id="GEN61914.1"/>
    </source>
</evidence>
<evidence type="ECO:0000313" key="11">
    <source>
        <dbReference type="Proteomes" id="UP000321746"/>
    </source>
</evidence>
<evidence type="ECO:0000256" key="1">
    <source>
        <dbReference type="ARBA" id="ARBA00004651"/>
    </source>
</evidence>
<dbReference type="InterPro" id="IPR038731">
    <property type="entry name" value="RgtA/B/C-like"/>
</dbReference>
<reference evidence="10 11" key="1">
    <citation type="submission" date="2019-07" db="EMBL/GenBank/DDBJ databases">
        <title>Whole genome shotgun sequence of Acetobacter oeni NBRC 105207.</title>
        <authorList>
            <person name="Hosoyama A."/>
            <person name="Uohara A."/>
            <person name="Ohji S."/>
            <person name="Ichikawa N."/>
        </authorList>
    </citation>
    <scope>NUCLEOTIDE SEQUENCE [LARGE SCALE GENOMIC DNA]</scope>
    <source>
        <strain evidence="10 11">NBRC 105207</strain>
    </source>
</reference>
<dbReference type="Proteomes" id="UP000321746">
    <property type="component" value="Unassembled WGS sequence"/>
</dbReference>
<dbReference type="RefSeq" id="WP_146884919.1">
    <property type="nucleotide sequence ID" value="NZ_BJYG01000001.1"/>
</dbReference>
<keyword evidence="11" id="KW-1185">Reference proteome</keyword>
<feature type="transmembrane region" description="Helical" evidence="8">
    <location>
        <begin position="209"/>
        <end position="227"/>
    </location>
</feature>
<proteinExistence type="predicted"/>
<evidence type="ECO:0000256" key="4">
    <source>
        <dbReference type="ARBA" id="ARBA00022679"/>
    </source>
</evidence>
<feature type="transmembrane region" description="Helical" evidence="8">
    <location>
        <begin position="314"/>
        <end position="332"/>
    </location>
</feature>
<comment type="subcellular location">
    <subcellularLocation>
        <location evidence="1">Cell membrane</location>
        <topology evidence="1">Multi-pass membrane protein</topology>
    </subcellularLocation>
</comment>
<dbReference type="PANTHER" id="PTHR33908:SF11">
    <property type="entry name" value="MEMBRANE PROTEIN"/>
    <property type="match status" value="1"/>
</dbReference>
<dbReference type="OrthoDB" id="9811222at2"/>
<evidence type="ECO:0000256" key="8">
    <source>
        <dbReference type="SAM" id="Phobius"/>
    </source>
</evidence>
<dbReference type="PANTHER" id="PTHR33908">
    <property type="entry name" value="MANNOSYLTRANSFERASE YKCB-RELATED"/>
    <property type="match status" value="1"/>
</dbReference>
<accession>A0A511XG32</accession>
<dbReference type="Pfam" id="PF13231">
    <property type="entry name" value="PMT_2"/>
    <property type="match status" value="1"/>
</dbReference>
<feature type="transmembrane region" description="Helical" evidence="8">
    <location>
        <begin position="260"/>
        <end position="279"/>
    </location>
</feature>
<dbReference type="InterPro" id="IPR050297">
    <property type="entry name" value="LipidA_mod_glycosyltrf_83"/>
</dbReference>
<evidence type="ECO:0000256" key="2">
    <source>
        <dbReference type="ARBA" id="ARBA00022475"/>
    </source>
</evidence>
<feature type="transmembrane region" description="Helical" evidence="8">
    <location>
        <begin position="339"/>
        <end position="361"/>
    </location>
</feature>
<evidence type="ECO:0000256" key="7">
    <source>
        <dbReference type="ARBA" id="ARBA00023136"/>
    </source>
</evidence>
<keyword evidence="7 8" id="KW-0472">Membrane</keyword>
<evidence type="ECO:0000256" key="6">
    <source>
        <dbReference type="ARBA" id="ARBA00022989"/>
    </source>
</evidence>
<dbReference type="GO" id="GO:0009103">
    <property type="term" value="P:lipopolysaccharide biosynthetic process"/>
    <property type="evidence" value="ECO:0007669"/>
    <property type="project" value="UniProtKB-ARBA"/>
</dbReference>
<sequence>MRLTLHQPSVLRLALSALAVVTVLRLIIAAMLPVTPDEAYYWTWSRHLQAGYLDHPPMVALWIRSGTALFGNNGFGIRVAGPLAAALGTLLIGFATRDFMDVRGAQTVTGKSDCVGPPVIAGTLLNATLAVGLGAVTMTPDTPLLFFMAVFLAALGRLVVTGNGYWWLVAGIAAGLGFDSKYTMLLPVAGVGVWCLFSRPGRQWLKTIQVWLGVLLATGCVMPVLWWNETHGWASFIRQGGRTGDWRPERALQFLGELTGGQIGLLTPGVFALCAMALWKAVRSQEQTDRLLLAIIGVPLLVFVQHALGDRVQANWPVLIYPALAVLTALTASRGWRAAACLGFALGVLVLIQALTSVLPLNRHLDITLRQGGGWPEFVRDVSVQSRGAAFIASDDYGLASELALRMRHGTVLGSDPRWRLFDLPEFHCETGRGVLIRNARRDFPLQSAWPGFVSRGQTLIRAGHGREAESYILYWVNCPLSTAVSKDLRQLPATY</sequence>
<feature type="transmembrane region" description="Helical" evidence="8">
    <location>
        <begin position="291"/>
        <end position="308"/>
    </location>
</feature>
<keyword evidence="5 8" id="KW-0812">Transmembrane</keyword>
<protein>
    <submittedName>
        <fullName evidence="10">Glycosyl transferase</fullName>
    </submittedName>
</protein>
<dbReference type="GO" id="GO:0016763">
    <property type="term" value="F:pentosyltransferase activity"/>
    <property type="evidence" value="ECO:0007669"/>
    <property type="project" value="TreeGrafter"/>
</dbReference>
<feature type="transmembrane region" description="Helical" evidence="8">
    <location>
        <begin position="75"/>
        <end position="95"/>
    </location>
</feature>
<keyword evidence="2" id="KW-1003">Cell membrane</keyword>
<name>A0A511XG32_9PROT</name>
<evidence type="ECO:0000256" key="3">
    <source>
        <dbReference type="ARBA" id="ARBA00022676"/>
    </source>
</evidence>
<dbReference type="AlphaFoldDB" id="A0A511XG32"/>
<keyword evidence="6 8" id="KW-1133">Transmembrane helix</keyword>
<keyword evidence="3" id="KW-0328">Glycosyltransferase</keyword>
<feature type="domain" description="Glycosyltransferase RgtA/B/C/D-like" evidence="9">
    <location>
        <begin position="54"/>
        <end position="227"/>
    </location>
</feature>
<feature type="transmembrane region" description="Helical" evidence="8">
    <location>
        <begin position="144"/>
        <end position="168"/>
    </location>
</feature>
<dbReference type="GO" id="GO:0005886">
    <property type="term" value="C:plasma membrane"/>
    <property type="evidence" value="ECO:0007669"/>
    <property type="project" value="UniProtKB-SubCell"/>
</dbReference>
<dbReference type="EMBL" id="BJYG01000001">
    <property type="protein sequence ID" value="GEN61914.1"/>
    <property type="molecule type" value="Genomic_DNA"/>
</dbReference>
<organism evidence="10 11">
    <name type="scientific">Acetobacter oeni</name>
    <dbReference type="NCBI Taxonomy" id="304077"/>
    <lineage>
        <taxon>Bacteria</taxon>
        <taxon>Pseudomonadati</taxon>
        <taxon>Pseudomonadota</taxon>
        <taxon>Alphaproteobacteria</taxon>
        <taxon>Acetobacterales</taxon>
        <taxon>Acetobacteraceae</taxon>
        <taxon>Acetobacter</taxon>
    </lineage>
</organism>
<keyword evidence="4 10" id="KW-0808">Transferase</keyword>
<comment type="caution">
    <text evidence="10">The sequence shown here is derived from an EMBL/GenBank/DDBJ whole genome shotgun (WGS) entry which is preliminary data.</text>
</comment>